<dbReference type="SUPFAM" id="SSF102588">
    <property type="entry name" value="LmbE-like"/>
    <property type="match status" value="1"/>
</dbReference>
<dbReference type="InterPro" id="IPR008964">
    <property type="entry name" value="Invasin/intimin_cell_adhesion"/>
</dbReference>
<dbReference type="Pfam" id="PF02368">
    <property type="entry name" value="Big_2"/>
    <property type="match status" value="1"/>
</dbReference>
<dbReference type="EMBL" id="VULP01000013">
    <property type="protein sequence ID" value="MSU82222.1"/>
    <property type="molecule type" value="Genomic_DNA"/>
</dbReference>
<proteinExistence type="predicted"/>
<organism evidence="2 3">
    <name type="scientific">Anaerobutyricum soehngenii</name>
    <dbReference type="NCBI Taxonomy" id="105843"/>
    <lineage>
        <taxon>Bacteria</taxon>
        <taxon>Bacillati</taxon>
        <taxon>Bacillota</taxon>
        <taxon>Clostridia</taxon>
        <taxon>Lachnospirales</taxon>
        <taxon>Lachnospiraceae</taxon>
        <taxon>Anaerobutyricum</taxon>
    </lineage>
</organism>
<dbReference type="Gene3D" id="3.40.50.10320">
    <property type="entry name" value="LmbE-like"/>
    <property type="match status" value="1"/>
</dbReference>
<evidence type="ECO:0000259" key="1">
    <source>
        <dbReference type="SMART" id="SM00635"/>
    </source>
</evidence>
<protein>
    <recommendedName>
        <fullName evidence="1">BIG2 domain-containing protein</fullName>
    </recommendedName>
</protein>
<dbReference type="SMART" id="SM00635">
    <property type="entry name" value="BID_2"/>
    <property type="match status" value="1"/>
</dbReference>
<dbReference type="InterPro" id="IPR024078">
    <property type="entry name" value="LmbE-like_dom_sf"/>
</dbReference>
<dbReference type="AlphaFoldDB" id="A0A6N7Y2V4"/>
<reference evidence="2 3" key="1">
    <citation type="submission" date="2019-08" db="EMBL/GenBank/DDBJ databases">
        <title>In-depth cultivation of the pig gut microbiome towards novel bacterial diversity and tailored functional studies.</title>
        <authorList>
            <person name="Wylensek D."/>
            <person name="Hitch T.C.A."/>
            <person name="Clavel T."/>
        </authorList>
    </citation>
    <scope>NUCLEOTIDE SEQUENCE [LARGE SCALE GENOMIC DNA]</scope>
    <source>
        <strain evidence="2 3">BSM-383-APC-4H</strain>
    </source>
</reference>
<gene>
    <name evidence="2" type="ORF">FYJ25_07605</name>
</gene>
<dbReference type="Gene3D" id="2.60.40.1080">
    <property type="match status" value="2"/>
</dbReference>
<dbReference type="Proteomes" id="UP000433359">
    <property type="component" value="Unassembled WGS sequence"/>
</dbReference>
<dbReference type="SUPFAM" id="SSF49373">
    <property type="entry name" value="Invasin/intimin cell-adhesion fragments"/>
    <property type="match status" value="2"/>
</dbReference>
<feature type="domain" description="BIG2" evidence="1">
    <location>
        <begin position="49"/>
        <end position="128"/>
    </location>
</feature>
<evidence type="ECO:0000313" key="3">
    <source>
        <dbReference type="Proteomes" id="UP000433359"/>
    </source>
</evidence>
<accession>A0A6N7Y2V4</accession>
<sequence>MSSNKNIATVSEKGVVKAKKAGVVTIRAKEPFTRKTSKIKLKIKEQHIPVTGIWWKSKITSMEVGEKIKLNAQIEPWNATNKKIIYSSSDKTKVSIDTNGGVLTALRPTEYVEVRATSVDGKYRATYQLKITKSKGYLTKQSLDKLNLTNVTKLMIVAHPDDETLWGGSHLIDSNYLVVCMSNGWYKKRSSDFERVMSQTGDPHIILDYPDVRRDWVTDGKYGYEMDLYSTCKNAMQEDIEFLLNYKKWDEVVTHNPNGEYGKFHHQQVSNMVTAAFKKTLVGKSKLYYFGRYYNKGEENPGDKISEGNLQIKERLINEYQPTAKGAIDAFGHMIPYENWVLAEDWK</sequence>
<comment type="caution">
    <text evidence="2">The sequence shown here is derived from an EMBL/GenBank/DDBJ whole genome shotgun (WGS) entry which is preliminary data.</text>
</comment>
<dbReference type="InterPro" id="IPR003343">
    <property type="entry name" value="Big_2"/>
</dbReference>
<name>A0A6N7Y2V4_9FIRM</name>
<evidence type="ECO:0000313" key="2">
    <source>
        <dbReference type="EMBL" id="MSU82222.1"/>
    </source>
</evidence>